<evidence type="ECO:0000256" key="1">
    <source>
        <dbReference type="SAM" id="MobiDB-lite"/>
    </source>
</evidence>
<dbReference type="EMBL" id="CAJNOC010001721">
    <property type="protein sequence ID" value="CAF0886292.1"/>
    <property type="molecule type" value="Genomic_DNA"/>
</dbReference>
<keyword evidence="3" id="KW-1185">Reference proteome</keyword>
<reference evidence="2" key="1">
    <citation type="submission" date="2021-02" db="EMBL/GenBank/DDBJ databases">
        <authorList>
            <person name="Nowell W R."/>
        </authorList>
    </citation>
    <scope>NUCLEOTIDE SEQUENCE</scope>
    <source>
        <strain evidence="2">Ploen Becks lab</strain>
    </source>
</reference>
<protein>
    <submittedName>
        <fullName evidence="2">Uncharacterized protein</fullName>
    </submittedName>
</protein>
<gene>
    <name evidence="2" type="ORF">OXX778_LOCUS10677</name>
</gene>
<sequence length="589" mass="67574">MDWLEHDYRSINQKNKLLFLNKAKTNSNPNIFNCYLYNETNNPNQDLFYLTDLKLKLKVKLNPKRIQLIKTFYTNQVNNDSSNNNITLIKIYLKKIIYSTLINFRSSKDPFIFLIIDDFDISKSQEESFVHVNKLELAKLTRWDHIMPVNQNIPQLDTISLNNNKSNLSILIDNLSQPESSSNYSNYTIEIKENLITNQNKKNLDLNEAFANETNTTTSTSSSNPDISNNQILIHSFINTGEPKCSSQIQHVNLDINYSNIKKSSITITKINNLTDDDDDDEDEVLKTFQFSPRLLCDTHSMCVRDTQSDTINNMNKKRRKLLDDKCANELLMQDVNLSLISNESEVESIRTSNRSLSTCSSTSSSSLSLSSCNNTPKSCYFRPKTTEIKSEPRQFYTRPSKSNNSRNSHLIFSPLKTNPERKEKLREIKKNFLSNRSIKLLNSPAKLNSQLVDKILNFNNKNIMSSDEDDFVFDETKSVNKTLIRRRKLLFDKNNQIKELDKVFDVNSVNNKSIPSAQNPPSKTNSILNTSDSTTLVNIQSSLLDYKFVSNQTENKLQEYLINLAEMTKSTNTTISTVATTTTSKMCI</sequence>
<accession>A0A813YM70</accession>
<organism evidence="2 3">
    <name type="scientific">Brachionus calyciflorus</name>
    <dbReference type="NCBI Taxonomy" id="104777"/>
    <lineage>
        <taxon>Eukaryota</taxon>
        <taxon>Metazoa</taxon>
        <taxon>Spiralia</taxon>
        <taxon>Gnathifera</taxon>
        <taxon>Rotifera</taxon>
        <taxon>Eurotatoria</taxon>
        <taxon>Monogononta</taxon>
        <taxon>Pseudotrocha</taxon>
        <taxon>Ploima</taxon>
        <taxon>Brachionidae</taxon>
        <taxon>Brachionus</taxon>
    </lineage>
</organism>
<feature type="compositionally biased region" description="Polar residues" evidence="1">
    <location>
        <begin position="398"/>
        <end position="411"/>
    </location>
</feature>
<dbReference type="OrthoDB" id="10604240at2759"/>
<feature type="region of interest" description="Disordered" evidence="1">
    <location>
        <begin position="391"/>
        <end position="413"/>
    </location>
</feature>
<name>A0A813YM70_9BILA</name>
<evidence type="ECO:0000313" key="2">
    <source>
        <dbReference type="EMBL" id="CAF0886292.1"/>
    </source>
</evidence>
<proteinExistence type="predicted"/>
<dbReference type="Proteomes" id="UP000663879">
    <property type="component" value="Unassembled WGS sequence"/>
</dbReference>
<dbReference type="AlphaFoldDB" id="A0A813YM70"/>
<comment type="caution">
    <text evidence="2">The sequence shown here is derived from an EMBL/GenBank/DDBJ whole genome shotgun (WGS) entry which is preliminary data.</text>
</comment>
<evidence type="ECO:0000313" key="3">
    <source>
        <dbReference type="Proteomes" id="UP000663879"/>
    </source>
</evidence>